<dbReference type="EMBL" id="VSSR01000077">
    <property type="protein sequence ID" value="TYL73374.1"/>
    <property type="molecule type" value="Genomic_DNA"/>
</dbReference>
<organism evidence="1 2">
    <name type="scientific">Bradyrhizobium cytisi</name>
    <dbReference type="NCBI Taxonomy" id="515489"/>
    <lineage>
        <taxon>Bacteria</taxon>
        <taxon>Pseudomonadati</taxon>
        <taxon>Pseudomonadota</taxon>
        <taxon>Alphaproteobacteria</taxon>
        <taxon>Hyphomicrobiales</taxon>
        <taxon>Nitrobacteraceae</taxon>
        <taxon>Bradyrhizobium</taxon>
    </lineage>
</organism>
<keyword evidence="2" id="KW-1185">Reference proteome</keyword>
<gene>
    <name evidence="1" type="ORF">FXB38_36695</name>
</gene>
<dbReference type="AlphaFoldDB" id="A0A5S4VYC6"/>
<accession>A0A5S4VYC6</accession>
<protein>
    <recommendedName>
        <fullName evidence="3">DUF2293 domain-containing protein</fullName>
    </recommendedName>
</protein>
<sequence>MSRKNKVPLADRVVRSAEASLAARHFASAIDILVGIGWLDPGAAERWRRGQVDCLEEAIPTDPARVSEAMRLFRSWATAQGLLANPTEYVARTPRRQPLRFSRSGDPALEESYRTHWVSPELSEKKRERLAEKVSRAPELVVVQPLKADWTCHRCGGTGDLLMMETPGPACLRCAGLDDLEFLPAGEALLTRRAKARSTRYAVVVRFSKTRRRYERQGLLVEPQAAADAARPTPAPGGG</sequence>
<name>A0A5S4VYC6_9BRAD</name>
<evidence type="ECO:0000313" key="2">
    <source>
        <dbReference type="Proteomes" id="UP000324853"/>
    </source>
</evidence>
<proteinExistence type="predicted"/>
<dbReference type="OrthoDB" id="128600at2"/>
<dbReference type="Proteomes" id="UP000324853">
    <property type="component" value="Unassembled WGS sequence"/>
</dbReference>
<evidence type="ECO:0000313" key="1">
    <source>
        <dbReference type="EMBL" id="TYL73374.1"/>
    </source>
</evidence>
<reference evidence="1 2" key="1">
    <citation type="submission" date="2019-08" db="EMBL/GenBank/DDBJ databases">
        <title>Bradyrhizobium hipponensis sp. nov., a rhizobium isolated from a Lupinus angustifolius root nodule in Tunisia.</title>
        <authorList>
            <person name="Off K."/>
            <person name="Rejili M."/>
            <person name="Mars M."/>
            <person name="Brachmann A."/>
            <person name="Marin M."/>
        </authorList>
    </citation>
    <scope>NUCLEOTIDE SEQUENCE [LARGE SCALE GENOMIC DNA]</scope>
    <source>
        <strain evidence="1 2">CTAW11</strain>
    </source>
</reference>
<comment type="caution">
    <text evidence="1">The sequence shown here is derived from an EMBL/GenBank/DDBJ whole genome shotgun (WGS) entry which is preliminary data.</text>
</comment>
<evidence type="ECO:0008006" key="3">
    <source>
        <dbReference type="Google" id="ProtNLM"/>
    </source>
</evidence>
<dbReference type="RefSeq" id="WP_148755805.1">
    <property type="nucleotide sequence ID" value="NZ_VSSR01000077.1"/>
</dbReference>